<organism evidence="2 3">
    <name type="scientific">Elysia crispata</name>
    <name type="common">lettuce slug</name>
    <dbReference type="NCBI Taxonomy" id="231223"/>
    <lineage>
        <taxon>Eukaryota</taxon>
        <taxon>Metazoa</taxon>
        <taxon>Spiralia</taxon>
        <taxon>Lophotrochozoa</taxon>
        <taxon>Mollusca</taxon>
        <taxon>Gastropoda</taxon>
        <taxon>Heterobranchia</taxon>
        <taxon>Euthyneura</taxon>
        <taxon>Panpulmonata</taxon>
        <taxon>Sacoglossa</taxon>
        <taxon>Placobranchoidea</taxon>
        <taxon>Plakobranchidae</taxon>
        <taxon>Elysia</taxon>
    </lineage>
</organism>
<dbReference type="PANTHER" id="PTHR10492:SF57">
    <property type="entry name" value="ATP-DEPENDENT DNA HELICASE"/>
    <property type="match status" value="1"/>
</dbReference>
<evidence type="ECO:0000259" key="1">
    <source>
        <dbReference type="Pfam" id="PF14214"/>
    </source>
</evidence>
<dbReference type="AlphaFoldDB" id="A0AAE0ZPS8"/>
<proteinExistence type="predicted"/>
<dbReference type="EMBL" id="JAWDGP010003606">
    <property type="protein sequence ID" value="KAK3772766.1"/>
    <property type="molecule type" value="Genomic_DNA"/>
</dbReference>
<dbReference type="PANTHER" id="PTHR10492">
    <property type="match status" value="1"/>
</dbReference>
<evidence type="ECO:0000313" key="2">
    <source>
        <dbReference type="EMBL" id="KAK3772766.1"/>
    </source>
</evidence>
<name>A0AAE0ZPS8_9GAST</name>
<dbReference type="Pfam" id="PF14214">
    <property type="entry name" value="Helitron_like_N"/>
    <property type="match status" value="1"/>
</dbReference>
<dbReference type="InterPro" id="IPR025476">
    <property type="entry name" value="Helitron_helicase-like"/>
</dbReference>
<accession>A0AAE0ZPS8</accession>
<dbReference type="Proteomes" id="UP001283361">
    <property type="component" value="Unassembled WGS sequence"/>
</dbReference>
<evidence type="ECO:0000313" key="3">
    <source>
        <dbReference type="Proteomes" id="UP001283361"/>
    </source>
</evidence>
<sequence>MSIVRELGKPDLFVTVTCNPKWTEIKSALNPGEQACGRPDLSCRVFKLKFTSLMDDIVKKEILGTVKAHKVNIELQKRGFPHAHILLIMDREYKPITPAIIDEIVSAAIPDRNKNPLLHQIVTSQNIHVPCGNINRNSPCMDGGQCTKNFPKQWQDKTRVTESSYPLYMRRSPENGARFHKTIQYMYITPGQIPQDNPIHVYNTRPDSTRQSNTCI</sequence>
<feature type="domain" description="Helitron helicase-like" evidence="1">
    <location>
        <begin position="1"/>
        <end position="87"/>
    </location>
</feature>
<protein>
    <recommendedName>
        <fullName evidence="1">Helitron helicase-like domain-containing protein</fullName>
    </recommendedName>
</protein>
<comment type="caution">
    <text evidence="2">The sequence shown here is derived from an EMBL/GenBank/DDBJ whole genome shotgun (WGS) entry which is preliminary data.</text>
</comment>
<keyword evidence="3" id="KW-1185">Reference proteome</keyword>
<gene>
    <name evidence="2" type="ORF">RRG08_049256</name>
</gene>
<reference evidence="2" key="1">
    <citation type="journal article" date="2023" name="G3 (Bethesda)">
        <title>A reference genome for the long-term kleptoplast-retaining sea slug Elysia crispata morphotype clarki.</title>
        <authorList>
            <person name="Eastman K.E."/>
            <person name="Pendleton A.L."/>
            <person name="Shaikh M.A."/>
            <person name="Suttiyut T."/>
            <person name="Ogas R."/>
            <person name="Tomko P."/>
            <person name="Gavelis G."/>
            <person name="Widhalm J.R."/>
            <person name="Wisecaver J.H."/>
        </authorList>
    </citation>
    <scope>NUCLEOTIDE SEQUENCE</scope>
    <source>
        <strain evidence="2">ECLA1</strain>
    </source>
</reference>